<protein>
    <submittedName>
        <fullName evidence="2">Uncharacterized protein</fullName>
    </submittedName>
</protein>
<keyword evidence="1" id="KW-0472">Membrane</keyword>
<feature type="transmembrane region" description="Helical" evidence="1">
    <location>
        <begin position="43"/>
        <end position="68"/>
    </location>
</feature>
<accession>L0D7Y5</accession>
<proteinExistence type="predicted"/>
<dbReference type="HOGENOM" id="CLU_2439153_0_0_0"/>
<dbReference type="AlphaFoldDB" id="L0D7Y5"/>
<evidence type="ECO:0000313" key="2">
    <source>
        <dbReference type="EMBL" id="AGA24761.1"/>
    </source>
</evidence>
<keyword evidence="3" id="KW-1185">Reference proteome</keyword>
<organism evidence="2 3">
    <name type="scientific">Singulisphaera acidiphila (strain ATCC BAA-1392 / DSM 18658 / VKM B-2454 / MOB10)</name>
    <dbReference type="NCBI Taxonomy" id="886293"/>
    <lineage>
        <taxon>Bacteria</taxon>
        <taxon>Pseudomonadati</taxon>
        <taxon>Planctomycetota</taxon>
        <taxon>Planctomycetia</taxon>
        <taxon>Isosphaerales</taxon>
        <taxon>Isosphaeraceae</taxon>
        <taxon>Singulisphaera</taxon>
    </lineage>
</organism>
<keyword evidence="1" id="KW-0812">Transmembrane</keyword>
<sequence length="90" mass="9952">MGLASADILLVTFFYFHLKNSPQLDRQALIRNGTGTAGFVFHALIYFDGAFLILQLSTLAALFGICYLHHLGRLPGQELKVAKQRGSELD</sequence>
<dbReference type="Proteomes" id="UP000010798">
    <property type="component" value="Chromosome"/>
</dbReference>
<reference evidence="2 3" key="1">
    <citation type="submission" date="2012-02" db="EMBL/GenBank/DDBJ databases">
        <title>Complete sequence of chromosome of Singulisphaera acidiphila DSM 18658.</title>
        <authorList>
            <consortium name="US DOE Joint Genome Institute (JGI-PGF)"/>
            <person name="Lucas S."/>
            <person name="Copeland A."/>
            <person name="Lapidus A."/>
            <person name="Glavina del Rio T."/>
            <person name="Dalin E."/>
            <person name="Tice H."/>
            <person name="Bruce D."/>
            <person name="Goodwin L."/>
            <person name="Pitluck S."/>
            <person name="Peters L."/>
            <person name="Ovchinnikova G."/>
            <person name="Chertkov O."/>
            <person name="Kyrpides N."/>
            <person name="Mavromatis K."/>
            <person name="Ivanova N."/>
            <person name="Brettin T."/>
            <person name="Detter J.C."/>
            <person name="Han C."/>
            <person name="Larimer F."/>
            <person name="Land M."/>
            <person name="Hauser L."/>
            <person name="Markowitz V."/>
            <person name="Cheng J.-F."/>
            <person name="Hugenholtz P."/>
            <person name="Woyke T."/>
            <person name="Wu D."/>
            <person name="Tindall B."/>
            <person name="Pomrenke H."/>
            <person name="Brambilla E."/>
            <person name="Klenk H.-P."/>
            <person name="Eisen J.A."/>
        </authorList>
    </citation>
    <scope>NUCLEOTIDE SEQUENCE [LARGE SCALE GENOMIC DNA]</scope>
    <source>
        <strain evidence="3">ATCC BAA-1392 / DSM 18658 / VKM B-2454 / MOB10</strain>
    </source>
</reference>
<name>L0D7Y5_SINAD</name>
<dbReference type="KEGG" id="saci:Sinac_0318"/>
<evidence type="ECO:0000256" key="1">
    <source>
        <dbReference type="SAM" id="Phobius"/>
    </source>
</evidence>
<dbReference type="EMBL" id="CP003364">
    <property type="protein sequence ID" value="AGA24761.1"/>
    <property type="molecule type" value="Genomic_DNA"/>
</dbReference>
<evidence type="ECO:0000313" key="3">
    <source>
        <dbReference type="Proteomes" id="UP000010798"/>
    </source>
</evidence>
<keyword evidence="1" id="KW-1133">Transmembrane helix</keyword>
<gene>
    <name evidence="2" type="ordered locus">Sinac_0318</name>
</gene>